<reference evidence="6" key="3">
    <citation type="submission" date="2025-09" db="UniProtKB">
        <authorList>
            <consortium name="Ensembl"/>
        </authorList>
    </citation>
    <scope>IDENTIFICATION</scope>
</reference>
<dbReference type="GO" id="GO:0007224">
    <property type="term" value="P:smoothened signaling pathway"/>
    <property type="evidence" value="ECO:0007669"/>
    <property type="project" value="TreeGrafter"/>
</dbReference>
<evidence type="ECO:0000256" key="1">
    <source>
        <dbReference type="ARBA" id="ARBA00004141"/>
    </source>
</evidence>
<keyword evidence="7" id="KW-1185">Reference proteome</keyword>
<dbReference type="GeneTree" id="ENSGT00940000168705"/>
<dbReference type="GO" id="GO:0022857">
    <property type="term" value="F:transmembrane transporter activity"/>
    <property type="evidence" value="ECO:0007669"/>
    <property type="project" value="TreeGrafter"/>
</dbReference>
<dbReference type="AlphaFoldDB" id="H2YSQ7"/>
<evidence type="ECO:0000256" key="2">
    <source>
        <dbReference type="ARBA" id="ARBA00022692"/>
    </source>
</evidence>
<reference evidence="6" key="2">
    <citation type="submission" date="2025-08" db="UniProtKB">
        <authorList>
            <consortium name="Ensembl"/>
        </authorList>
    </citation>
    <scope>IDENTIFICATION</scope>
</reference>
<dbReference type="eggNOG" id="KOG3664">
    <property type="taxonomic scope" value="Eukaryota"/>
</dbReference>
<keyword evidence="4" id="KW-0472">Membrane</keyword>
<keyword evidence="5" id="KW-0325">Glycoprotein</keyword>
<evidence type="ECO:0000256" key="5">
    <source>
        <dbReference type="ARBA" id="ARBA00023180"/>
    </source>
</evidence>
<name>H2YSQ7_CIOSA</name>
<accession>H2YSQ7</accession>
<dbReference type="GO" id="GO:0016020">
    <property type="term" value="C:membrane"/>
    <property type="evidence" value="ECO:0007669"/>
    <property type="project" value="UniProtKB-SubCell"/>
</dbReference>
<dbReference type="Ensembl" id="ENSCSAVT00000008475.1">
    <property type="protein sequence ID" value="ENSCSAVP00000008367.1"/>
    <property type="gene ID" value="ENSCSAVG00000004977.1"/>
</dbReference>
<evidence type="ECO:0000313" key="6">
    <source>
        <dbReference type="Ensembl" id="ENSCSAVP00000008367.1"/>
    </source>
</evidence>
<keyword evidence="2" id="KW-0812">Transmembrane</keyword>
<evidence type="ECO:0000256" key="3">
    <source>
        <dbReference type="ARBA" id="ARBA00022989"/>
    </source>
</evidence>
<evidence type="ECO:0000256" key="4">
    <source>
        <dbReference type="ARBA" id="ARBA00023136"/>
    </source>
</evidence>
<reference evidence="7" key="1">
    <citation type="submission" date="2003-08" db="EMBL/GenBank/DDBJ databases">
        <authorList>
            <person name="Birren B."/>
            <person name="Nusbaum C."/>
            <person name="Abebe A."/>
            <person name="Abouelleil A."/>
            <person name="Adekoya E."/>
            <person name="Ait-zahra M."/>
            <person name="Allen N."/>
            <person name="Allen T."/>
            <person name="An P."/>
            <person name="Anderson M."/>
            <person name="Anderson S."/>
            <person name="Arachchi H."/>
            <person name="Armbruster J."/>
            <person name="Bachantsang P."/>
            <person name="Baldwin J."/>
            <person name="Barry A."/>
            <person name="Bayul T."/>
            <person name="Blitshsteyn B."/>
            <person name="Bloom T."/>
            <person name="Blye J."/>
            <person name="Boguslavskiy L."/>
            <person name="Borowsky M."/>
            <person name="Boukhgalter B."/>
            <person name="Brunache A."/>
            <person name="Butler J."/>
            <person name="Calixte N."/>
            <person name="Calvo S."/>
            <person name="Camarata J."/>
            <person name="Campo K."/>
            <person name="Chang J."/>
            <person name="Cheshatsang Y."/>
            <person name="Citroen M."/>
            <person name="Collymore A."/>
            <person name="Considine T."/>
            <person name="Cook A."/>
            <person name="Cooke P."/>
            <person name="Corum B."/>
            <person name="Cuomo C."/>
            <person name="David R."/>
            <person name="Dawoe T."/>
            <person name="Degray S."/>
            <person name="Dodge S."/>
            <person name="Dooley K."/>
            <person name="Dorje P."/>
            <person name="Dorjee K."/>
            <person name="Dorris L."/>
            <person name="Duffey N."/>
            <person name="Dupes A."/>
            <person name="Elkins T."/>
            <person name="Engels R."/>
            <person name="Erickson J."/>
            <person name="Farina A."/>
            <person name="Faro S."/>
            <person name="Ferreira P."/>
            <person name="Fischer H."/>
            <person name="Fitzgerald M."/>
            <person name="Foley K."/>
            <person name="Gage D."/>
            <person name="Galagan J."/>
            <person name="Gearin G."/>
            <person name="Gnerre S."/>
            <person name="Gnirke A."/>
            <person name="Goyette A."/>
            <person name="Graham J."/>
            <person name="Grandbois E."/>
            <person name="Gyaltsen K."/>
            <person name="Hafez N."/>
            <person name="Hagopian D."/>
            <person name="Hagos B."/>
            <person name="Hall J."/>
            <person name="Hatcher B."/>
            <person name="Heller A."/>
            <person name="Higgins H."/>
            <person name="Honan T."/>
            <person name="Horn A."/>
            <person name="Houde N."/>
            <person name="Hughes L."/>
            <person name="Hulme W."/>
            <person name="Husby E."/>
            <person name="Iliev I."/>
            <person name="Jaffe D."/>
            <person name="Jones C."/>
            <person name="Kamal M."/>
            <person name="Kamat A."/>
            <person name="Kamvysselis M."/>
            <person name="Karlsson E."/>
            <person name="Kells C."/>
            <person name="Kieu A."/>
            <person name="Kisner P."/>
            <person name="Kodira C."/>
            <person name="Kulbokas E."/>
            <person name="Labutti K."/>
            <person name="Lama D."/>
            <person name="Landers T."/>
            <person name="Leger J."/>
            <person name="Levine S."/>
            <person name="Lewis D."/>
            <person name="Lewis T."/>
            <person name="Lindblad-toh K."/>
            <person name="Liu X."/>
            <person name="Lokyitsang T."/>
            <person name="Lokyitsang Y."/>
            <person name="Lucien O."/>
            <person name="Lui A."/>
            <person name="Ma L.J."/>
            <person name="Mabbitt R."/>
            <person name="Macdonald J."/>
            <person name="Maclean C."/>
            <person name="Major J."/>
            <person name="Manning J."/>
            <person name="Marabella R."/>
            <person name="Maru K."/>
            <person name="Matthews C."/>
            <person name="Mauceli E."/>
            <person name="Mccarthy M."/>
            <person name="Mcdonough S."/>
            <person name="Mcghee T."/>
            <person name="Meldrim J."/>
            <person name="Meneus L."/>
            <person name="Mesirov J."/>
            <person name="Mihalev A."/>
            <person name="Mihova T."/>
            <person name="Mikkelsen T."/>
            <person name="Mlenga V."/>
            <person name="Moru K."/>
            <person name="Mozes J."/>
            <person name="Mulrain L."/>
            <person name="Munson G."/>
            <person name="Naylor J."/>
            <person name="Newes C."/>
            <person name="Nguyen C."/>
            <person name="Nguyen N."/>
            <person name="Nguyen T."/>
            <person name="Nicol R."/>
            <person name="Nielsen C."/>
            <person name="Nizzari M."/>
            <person name="Norbu C."/>
            <person name="Norbu N."/>
            <person name="O'donnell P."/>
            <person name="Okoawo O."/>
            <person name="O'leary S."/>
            <person name="Omotosho B."/>
            <person name="O'neill K."/>
            <person name="Osman S."/>
            <person name="Parker S."/>
            <person name="Perrin D."/>
            <person name="Phunkhang P."/>
            <person name="Piqani B."/>
            <person name="Purcell S."/>
            <person name="Rachupka T."/>
            <person name="Ramasamy U."/>
            <person name="Rameau R."/>
            <person name="Ray V."/>
            <person name="Raymond C."/>
            <person name="Retta R."/>
            <person name="Richardson S."/>
            <person name="Rise C."/>
            <person name="Rodriguez J."/>
            <person name="Rogers J."/>
            <person name="Rogov P."/>
            <person name="Rutman M."/>
            <person name="Schupbach R."/>
            <person name="Seaman C."/>
            <person name="Settipalli S."/>
            <person name="Sharpe T."/>
            <person name="Sheridan J."/>
            <person name="Sherpa N."/>
            <person name="Shi J."/>
            <person name="Smirnov S."/>
            <person name="Smith C."/>
            <person name="Sougnez C."/>
            <person name="Spencer B."/>
            <person name="Stalker J."/>
            <person name="Stange-thomann N."/>
            <person name="Stavropoulos S."/>
            <person name="Stetson K."/>
            <person name="Stone C."/>
            <person name="Stone S."/>
            <person name="Stubbs M."/>
            <person name="Talamas J."/>
            <person name="Tchuinga P."/>
            <person name="Tenzing P."/>
            <person name="Tesfaye S."/>
            <person name="Theodore J."/>
            <person name="Thoulutsang Y."/>
            <person name="Topham K."/>
            <person name="Towey S."/>
            <person name="Tsamla T."/>
            <person name="Tsomo N."/>
            <person name="Vallee D."/>
            <person name="Vassiliev H."/>
            <person name="Venkataraman V."/>
            <person name="Vinson J."/>
            <person name="Vo A."/>
            <person name="Wade C."/>
            <person name="Wang S."/>
            <person name="Wangchuk T."/>
            <person name="Wangdi T."/>
            <person name="Whittaker C."/>
            <person name="Wilkinson J."/>
            <person name="Wu Y."/>
            <person name="Wyman D."/>
            <person name="Yadav S."/>
            <person name="Yang S."/>
            <person name="Yang X."/>
            <person name="Yeager S."/>
            <person name="Yee E."/>
            <person name="Young G."/>
            <person name="Zainoun J."/>
            <person name="Zembeck L."/>
            <person name="Zimmer A."/>
            <person name="Zody M."/>
            <person name="Lander E."/>
        </authorList>
    </citation>
    <scope>NUCLEOTIDE SEQUENCE [LARGE SCALE GENOMIC DNA]</scope>
</reference>
<keyword evidence="3" id="KW-1133">Transmembrane helix</keyword>
<proteinExistence type="predicted"/>
<protein>
    <submittedName>
        <fullName evidence="6">Uncharacterized protein</fullName>
    </submittedName>
</protein>
<sequence>MYAKQQNEFDFSKDYGDYISLRFIFGVHPQDSGDPKDPDNKGKLQFSRFNVSSPHSQRWLLRFCTFLQSHKLYRPPDSDSFNSMCFIATLKKWMTSRSCQLSAPCCEKARFPYKPNIFELCLKEAISKLYVVPGHRLYPYSPGPRFDFNDVIRGVIIEFPTK</sequence>
<dbReference type="PANTHER" id="PTHR45951">
    <property type="entry name" value="PROTEIN DISPATCHED-RELATED"/>
    <property type="match status" value="1"/>
</dbReference>
<organism evidence="6 7">
    <name type="scientific">Ciona savignyi</name>
    <name type="common">Pacific transparent sea squirt</name>
    <dbReference type="NCBI Taxonomy" id="51511"/>
    <lineage>
        <taxon>Eukaryota</taxon>
        <taxon>Metazoa</taxon>
        <taxon>Chordata</taxon>
        <taxon>Tunicata</taxon>
        <taxon>Ascidiacea</taxon>
        <taxon>Phlebobranchia</taxon>
        <taxon>Cionidae</taxon>
        <taxon>Ciona</taxon>
    </lineage>
</organism>
<dbReference type="PANTHER" id="PTHR45951:SF3">
    <property type="entry name" value="PROTEIN DISPATCHED"/>
    <property type="match status" value="1"/>
</dbReference>
<dbReference type="HOGENOM" id="CLU_1639176_0_0_1"/>
<dbReference type="STRING" id="51511.ENSCSAVP00000008367"/>
<comment type="subcellular location">
    <subcellularLocation>
        <location evidence="1">Membrane</location>
        <topology evidence="1">Multi-pass membrane protein</topology>
    </subcellularLocation>
</comment>
<dbReference type="InterPro" id="IPR052081">
    <property type="entry name" value="Dispatched_Hh_regulator"/>
</dbReference>
<evidence type="ECO:0000313" key="7">
    <source>
        <dbReference type="Proteomes" id="UP000007875"/>
    </source>
</evidence>
<dbReference type="Proteomes" id="UP000007875">
    <property type="component" value="Unassembled WGS sequence"/>
</dbReference>
<dbReference type="InParanoid" id="H2YSQ7"/>